<dbReference type="RefSeq" id="WP_189419077.1">
    <property type="nucleotide sequence ID" value="NZ_BMYZ01000002.1"/>
</dbReference>
<keyword evidence="1" id="KW-0472">Membrane</keyword>
<protein>
    <submittedName>
        <fullName evidence="2">Integrating conjugative element membrane protein</fullName>
    </submittedName>
</protein>
<reference evidence="3" key="1">
    <citation type="journal article" date="2019" name="Int. J. Syst. Evol. Microbiol.">
        <title>The Global Catalogue of Microorganisms (GCM) 10K type strain sequencing project: providing services to taxonomists for standard genome sequencing and annotation.</title>
        <authorList>
            <consortium name="The Broad Institute Genomics Platform"/>
            <consortium name="The Broad Institute Genome Sequencing Center for Infectious Disease"/>
            <person name="Wu L."/>
            <person name="Ma J."/>
        </authorList>
    </citation>
    <scope>NUCLEOTIDE SEQUENCE [LARGE SCALE GENOMIC DNA]</scope>
    <source>
        <strain evidence="3">KCTC 32239</strain>
    </source>
</reference>
<feature type="transmembrane region" description="Helical" evidence="1">
    <location>
        <begin position="20"/>
        <end position="45"/>
    </location>
</feature>
<dbReference type="InterPro" id="IPR022266">
    <property type="entry name" value="DtrJ-like"/>
</dbReference>
<dbReference type="EMBL" id="BMYZ01000002">
    <property type="protein sequence ID" value="GGY79097.1"/>
    <property type="molecule type" value="Genomic_DNA"/>
</dbReference>
<keyword evidence="1" id="KW-0812">Transmembrane</keyword>
<keyword evidence="3" id="KW-1185">Reference proteome</keyword>
<gene>
    <name evidence="2" type="ORF">GCM10011613_24860</name>
</gene>
<proteinExistence type="predicted"/>
<feature type="transmembrane region" description="Helical" evidence="1">
    <location>
        <begin position="133"/>
        <end position="159"/>
    </location>
</feature>
<evidence type="ECO:0000313" key="2">
    <source>
        <dbReference type="EMBL" id="GGY79097.1"/>
    </source>
</evidence>
<accession>A0ABQ3B8V9</accession>
<organism evidence="2 3">
    <name type="scientific">Cellvibrio zantedeschiae</name>
    <dbReference type="NCBI Taxonomy" id="1237077"/>
    <lineage>
        <taxon>Bacteria</taxon>
        <taxon>Pseudomonadati</taxon>
        <taxon>Pseudomonadota</taxon>
        <taxon>Gammaproteobacteria</taxon>
        <taxon>Cellvibrionales</taxon>
        <taxon>Cellvibrionaceae</taxon>
        <taxon>Cellvibrio</taxon>
    </lineage>
</organism>
<feature type="transmembrane region" description="Helical" evidence="1">
    <location>
        <begin position="209"/>
        <end position="226"/>
    </location>
</feature>
<evidence type="ECO:0000313" key="3">
    <source>
        <dbReference type="Proteomes" id="UP000619761"/>
    </source>
</evidence>
<sequence>MAEQNQAKRKLRKKDHWDWFFGLTFGLGFQFIWWSLCTVFVAWMIEVIGMSYFWGPEHSREVLQAEMSYLGDFNRNLLTGLNPTEMAGLFGRWINNAVNFLHLRDIATALGRAGGHSVGDYVSQGIEILINTLFIFAVRLTICISAATGFVLVGVVAFIDGLVERDIRRACGGIESAMIYHRSKRLIAPLTMLSFGLYMTLPFSVHPTLVFLPIMTVVGYMIFMTVKSFKKYL</sequence>
<dbReference type="Pfam" id="PF14348">
    <property type="entry name" value="DtrJ-like"/>
    <property type="match status" value="1"/>
</dbReference>
<name>A0ABQ3B8V9_9GAMM</name>
<keyword evidence="1" id="KW-1133">Transmembrane helix</keyword>
<feature type="transmembrane region" description="Helical" evidence="1">
    <location>
        <begin position="186"/>
        <end position="203"/>
    </location>
</feature>
<dbReference type="Proteomes" id="UP000619761">
    <property type="component" value="Unassembled WGS sequence"/>
</dbReference>
<evidence type="ECO:0000256" key="1">
    <source>
        <dbReference type="SAM" id="Phobius"/>
    </source>
</evidence>
<comment type="caution">
    <text evidence="2">The sequence shown here is derived from an EMBL/GenBank/DDBJ whole genome shotgun (WGS) entry which is preliminary data.</text>
</comment>